<dbReference type="EC" id="3.4.19.12" evidence="7"/>
<dbReference type="PROSITE" id="PS00973">
    <property type="entry name" value="USP_2"/>
    <property type="match status" value="1"/>
</dbReference>
<evidence type="ECO:0000256" key="2">
    <source>
        <dbReference type="ARBA" id="ARBA00009085"/>
    </source>
</evidence>
<dbReference type="InterPro" id="IPR018200">
    <property type="entry name" value="USP_CS"/>
</dbReference>
<evidence type="ECO:0000256" key="3">
    <source>
        <dbReference type="ARBA" id="ARBA00022670"/>
    </source>
</evidence>
<comment type="similarity">
    <text evidence="2 7">Belongs to the peptidase C19 family.</text>
</comment>
<dbReference type="InterPro" id="IPR028889">
    <property type="entry name" value="USP"/>
</dbReference>
<reference evidence="10 11" key="1">
    <citation type="journal article" date="2022" name="DNA Res.">
        <title>Genome analysis of five recently described species of the CUG-Ser clade uncovers Candida theae as a new hybrid lineage with pathogenic potential in the Candida parapsilosis species complex.</title>
        <authorList>
            <person name="Mixao V."/>
            <person name="Del Olmo V."/>
            <person name="Hegedusova E."/>
            <person name="Saus E."/>
            <person name="Pryszcz L."/>
            <person name="Cillingova A."/>
            <person name="Nosek J."/>
            <person name="Gabaldon T."/>
        </authorList>
    </citation>
    <scope>NUCLEOTIDE SEQUENCE [LARGE SCALE GENOMIC DNA]</scope>
    <source>
        <strain evidence="10 11">CBS 12239</strain>
    </source>
</reference>
<dbReference type="GO" id="GO:0006508">
    <property type="term" value="P:proteolysis"/>
    <property type="evidence" value="ECO:0007669"/>
    <property type="project" value="UniProtKB-KW"/>
</dbReference>
<evidence type="ECO:0000256" key="5">
    <source>
        <dbReference type="ARBA" id="ARBA00022801"/>
    </source>
</evidence>
<feature type="compositionally biased region" description="Acidic residues" evidence="8">
    <location>
        <begin position="675"/>
        <end position="694"/>
    </location>
</feature>
<feature type="compositionally biased region" description="Basic and acidic residues" evidence="8">
    <location>
        <begin position="665"/>
        <end position="674"/>
    </location>
</feature>
<proteinExistence type="inferred from homology"/>
<dbReference type="RefSeq" id="XP_051606484.1">
    <property type="nucleotide sequence ID" value="XM_051754610.1"/>
</dbReference>
<sequence>MFTRLVLLLLLNLVIIYEFVKLSLFKSSKFLATASTSLLILLSLYYLSTSVNLESDKSWDKYVPFNIPQLFHKAMNSSSRFGRSGINRFNRKKTKEQKFAIVNGGEVGGISNDGNTCFMNSVIQSLASSRQFMKFIDSYLYSEIEIDTKSNGEKIMMKSNQPKSELPFTTALKKLLDNVNGKYGSRGKEFSTRPLLNKMPNGPRQNFFSGYNQEDAQEFYQLIMNLLEKEFKKISQSRLPTPEPEGEGETKFQDARNLKEIVSGCNRLGKLGVVYVPAAQVDPNLDDAEHKVMPLELITPVDGVSCERIGCLTCGEVGGIRYAVTSGLSLNLPQNQSYYSSFNLLQLLNEWITPEIIDDVNCNRCGLLQTQKFLLATVEELESKDGNTKLIDQIKTRLSAIESELAKPQVSDEAFEKLTVKKQIKKSKKSKQIFLDRPPPLLSIHINRSQFDPKTYMVVKNPNNVTFPAVLDLSPYIVEPNQINMDARLPFRKQDEELRGSNGSLEDGQTASSNQSNNGLMSPNGTAISSAVSDPKLLYNLKAVIVHFGTHNYGHYICYRKLRGTWWRISDESIYVVTEEEVLGGQGTFMLFYEYNDGFVEVLQDVSDDEEERSSPEAKESEGESDGDDKEDEEETEQTKTESVPNSAADETLTTSTTSLSDVSMKSEKQKQIDESEEEEEEEEEQEEEQEQELVEQGAQPHQDFDVAEAQVHL</sequence>
<dbReference type="EMBL" id="JAIHNG010000175">
    <property type="protein sequence ID" value="KAI5948974.1"/>
    <property type="molecule type" value="Genomic_DNA"/>
</dbReference>
<dbReference type="GO" id="GO:0004843">
    <property type="term" value="F:cysteine-type deubiquitinase activity"/>
    <property type="evidence" value="ECO:0007669"/>
    <property type="project" value="UniProtKB-UniRule"/>
</dbReference>
<feature type="compositionally biased region" description="Polar residues" evidence="8">
    <location>
        <begin position="501"/>
        <end position="526"/>
    </location>
</feature>
<comment type="caution">
    <text evidence="10">The sequence shown here is derived from an EMBL/GenBank/DDBJ whole genome shotgun (WGS) entry which is preliminary data.</text>
</comment>
<evidence type="ECO:0000256" key="6">
    <source>
        <dbReference type="ARBA" id="ARBA00022807"/>
    </source>
</evidence>
<dbReference type="GO" id="GO:0016579">
    <property type="term" value="P:protein deubiquitination"/>
    <property type="evidence" value="ECO:0007669"/>
    <property type="project" value="InterPro"/>
</dbReference>
<keyword evidence="5 7" id="KW-0378">Hydrolase</keyword>
<keyword evidence="4 7" id="KW-0833">Ubl conjugation pathway</keyword>
<dbReference type="InterPro" id="IPR038765">
    <property type="entry name" value="Papain-like_cys_pep_sf"/>
</dbReference>
<comment type="catalytic activity">
    <reaction evidence="1 7">
        <text>Thiol-dependent hydrolysis of ester, thioester, amide, peptide and isopeptide bonds formed by the C-terminal Gly of ubiquitin (a 76-residue protein attached to proteins as an intracellular targeting signal).</text>
        <dbReference type="EC" id="3.4.19.12"/>
    </reaction>
</comment>
<evidence type="ECO:0000259" key="9">
    <source>
        <dbReference type="PROSITE" id="PS50235"/>
    </source>
</evidence>
<keyword evidence="6 7" id="KW-0788">Thiol protease</keyword>
<accession>A0AAD5BAH3</accession>
<dbReference type="PROSITE" id="PS50235">
    <property type="entry name" value="USP_3"/>
    <property type="match status" value="1"/>
</dbReference>
<dbReference type="Pfam" id="PF00443">
    <property type="entry name" value="UCH"/>
    <property type="match status" value="1"/>
</dbReference>
<feature type="region of interest" description="Disordered" evidence="8">
    <location>
        <begin position="497"/>
        <end position="526"/>
    </location>
</feature>
<keyword evidence="3 7" id="KW-0645">Protease</keyword>
<dbReference type="PANTHER" id="PTHR24006">
    <property type="entry name" value="UBIQUITIN CARBOXYL-TERMINAL HYDROLASE"/>
    <property type="match status" value="1"/>
</dbReference>
<feature type="domain" description="USP" evidence="9">
    <location>
        <begin position="108"/>
        <end position="596"/>
    </location>
</feature>
<dbReference type="CDD" id="cd02662">
    <property type="entry name" value="Peptidase_C19F"/>
    <property type="match status" value="1"/>
</dbReference>
<feature type="compositionally biased region" description="Acidic residues" evidence="8">
    <location>
        <begin position="623"/>
        <end position="636"/>
    </location>
</feature>
<dbReference type="Proteomes" id="UP001204833">
    <property type="component" value="Unassembled WGS sequence"/>
</dbReference>
<evidence type="ECO:0000256" key="1">
    <source>
        <dbReference type="ARBA" id="ARBA00000707"/>
    </source>
</evidence>
<dbReference type="AlphaFoldDB" id="A0AAD5BAH3"/>
<dbReference type="GO" id="GO:0005829">
    <property type="term" value="C:cytosol"/>
    <property type="evidence" value="ECO:0007669"/>
    <property type="project" value="TreeGrafter"/>
</dbReference>
<evidence type="ECO:0000256" key="7">
    <source>
        <dbReference type="RuleBase" id="RU366025"/>
    </source>
</evidence>
<dbReference type="PANTHER" id="PTHR24006:SF888">
    <property type="entry name" value="UBIQUITIN CARBOXYL-TERMINAL HYDROLASE 30"/>
    <property type="match status" value="1"/>
</dbReference>
<gene>
    <name evidence="10" type="ORF">KGF57_005037</name>
</gene>
<name>A0AAD5BAH3_9ASCO</name>
<evidence type="ECO:0000313" key="11">
    <source>
        <dbReference type="Proteomes" id="UP001204833"/>
    </source>
</evidence>
<dbReference type="InterPro" id="IPR001394">
    <property type="entry name" value="Peptidase_C19_UCH"/>
</dbReference>
<dbReference type="Gene3D" id="3.90.70.10">
    <property type="entry name" value="Cysteine proteinases"/>
    <property type="match status" value="1"/>
</dbReference>
<dbReference type="InterPro" id="IPR050164">
    <property type="entry name" value="Peptidase_C19"/>
</dbReference>
<feature type="compositionally biased region" description="Basic and acidic residues" evidence="8">
    <location>
        <begin position="613"/>
        <end position="622"/>
    </location>
</feature>
<keyword evidence="11" id="KW-1185">Reference proteome</keyword>
<dbReference type="PROSITE" id="PS00972">
    <property type="entry name" value="USP_1"/>
    <property type="match status" value="1"/>
</dbReference>
<evidence type="ECO:0000313" key="10">
    <source>
        <dbReference type="EMBL" id="KAI5948974.1"/>
    </source>
</evidence>
<evidence type="ECO:0000256" key="8">
    <source>
        <dbReference type="SAM" id="MobiDB-lite"/>
    </source>
</evidence>
<dbReference type="GO" id="GO:0005634">
    <property type="term" value="C:nucleus"/>
    <property type="evidence" value="ECO:0007669"/>
    <property type="project" value="TreeGrafter"/>
</dbReference>
<evidence type="ECO:0000256" key="4">
    <source>
        <dbReference type="ARBA" id="ARBA00022786"/>
    </source>
</evidence>
<feature type="region of interest" description="Disordered" evidence="8">
    <location>
        <begin position="606"/>
        <end position="714"/>
    </location>
</feature>
<organism evidence="10 11">
    <name type="scientific">Candida theae</name>
    <dbReference type="NCBI Taxonomy" id="1198502"/>
    <lineage>
        <taxon>Eukaryota</taxon>
        <taxon>Fungi</taxon>
        <taxon>Dikarya</taxon>
        <taxon>Ascomycota</taxon>
        <taxon>Saccharomycotina</taxon>
        <taxon>Pichiomycetes</taxon>
        <taxon>Debaryomycetaceae</taxon>
        <taxon>Candida/Lodderomyces clade</taxon>
        <taxon>Candida</taxon>
    </lineage>
</organism>
<protein>
    <recommendedName>
        <fullName evidence="7">Ubiquitin carboxyl-terminal hydrolase</fullName>
        <ecNumber evidence="7">3.4.19.12</ecNumber>
    </recommendedName>
</protein>
<dbReference type="GeneID" id="76153081"/>
<feature type="compositionally biased region" description="Low complexity" evidence="8">
    <location>
        <begin position="652"/>
        <end position="661"/>
    </location>
</feature>
<dbReference type="SUPFAM" id="SSF54001">
    <property type="entry name" value="Cysteine proteinases"/>
    <property type="match status" value="1"/>
</dbReference>